<dbReference type="Pfam" id="PF06835">
    <property type="entry name" value="LptC"/>
    <property type="match status" value="1"/>
</dbReference>
<dbReference type="AlphaFoldDB" id="A0A1X7J5L9"/>
<dbReference type="GO" id="GO:0005886">
    <property type="term" value="C:plasma membrane"/>
    <property type="evidence" value="ECO:0007669"/>
    <property type="project" value="InterPro"/>
</dbReference>
<dbReference type="GO" id="GO:0015221">
    <property type="term" value="F:lipopolysaccharide transmembrane transporter activity"/>
    <property type="evidence" value="ECO:0007669"/>
    <property type="project" value="InterPro"/>
</dbReference>
<evidence type="ECO:0000313" key="2">
    <source>
        <dbReference type="Proteomes" id="UP000192980"/>
    </source>
</evidence>
<protein>
    <submittedName>
        <fullName evidence="1">LPS export ABC transporter protein LptC</fullName>
    </submittedName>
</protein>
<dbReference type="Proteomes" id="UP000192980">
    <property type="component" value="Unassembled WGS sequence"/>
</dbReference>
<dbReference type="STRING" id="561061.SAMN05660862_1477"/>
<dbReference type="NCBIfam" id="TIGR04409">
    <property type="entry name" value="LptC_YrbK"/>
    <property type="match status" value="1"/>
</dbReference>
<reference evidence="1 2" key="1">
    <citation type="submission" date="2017-04" db="EMBL/GenBank/DDBJ databases">
        <authorList>
            <person name="Afonso C.L."/>
            <person name="Miller P.J."/>
            <person name="Scott M.A."/>
            <person name="Spackman E."/>
            <person name="Goraichik I."/>
            <person name="Dimitrov K.M."/>
            <person name="Suarez D.L."/>
            <person name="Swayne D.E."/>
        </authorList>
    </citation>
    <scope>NUCLEOTIDE SEQUENCE [LARGE SCALE GENOMIC DNA]</scope>
    <source>
        <strain evidence="1 2">DSM 22418</strain>
    </source>
</reference>
<name>A0A1X7J5L9_9SPHI</name>
<dbReference type="InterPro" id="IPR010664">
    <property type="entry name" value="LipoPS_assembly_LptC-rel"/>
</dbReference>
<dbReference type="InterPro" id="IPR026265">
    <property type="entry name" value="LptC"/>
</dbReference>
<accession>A0A1X7J5L9</accession>
<organism evidence="1 2">
    <name type="scientific">Sphingobacterium psychroaquaticum</name>
    <dbReference type="NCBI Taxonomy" id="561061"/>
    <lineage>
        <taxon>Bacteria</taxon>
        <taxon>Pseudomonadati</taxon>
        <taxon>Bacteroidota</taxon>
        <taxon>Sphingobacteriia</taxon>
        <taxon>Sphingobacteriales</taxon>
        <taxon>Sphingobacteriaceae</taxon>
        <taxon>Sphingobacterium</taxon>
    </lineage>
</organism>
<dbReference type="EMBL" id="FXAU01000002">
    <property type="protein sequence ID" value="SMG22936.1"/>
    <property type="molecule type" value="Genomic_DNA"/>
</dbReference>
<gene>
    <name evidence="1" type="ORF">SAMN05660862_1477</name>
</gene>
<proteinExistence type="predicted"/>
<keyword evidence="2" id="KW-1185">Reference proteome</keyword>
<sequence length="189" mass="21567">MPLSVFYAVGALLFFSCENDLKEVDRIANIKAEENVNISKHVNVIYSDSAVVKAELTGPELREYPDSTGKFEFRKGVLVRFFDVNGKEAQRIKSDYAVQRNNEGITEFRKNVVVNMADGSIIKTEELFFDEKKKIYYNTVPITFDFKDERGSLQATSFISDTDFKKIDGQNMSGYYIPSSQNQFPMFGN</sequence>
<evidence type="ECO:0000313" key="1">
    <source>
        <dbReference type="EMBL" id="SMG22936.1"/>
    </source>
</evidence>